<evidence type="ECO:0000313" key="2">
    <source>
        <dbReference type="EMBL" id="BAY72368.1"/>
    </source>
</evidence>
<feature type="domain" description="HTH cro/C1-type" evidence="1">
    <location>
        <begin position="15"/>
        <end position="69"/>
    </location>
</feature>
<accession>A0A1Z4KTW2</accession>
<dbReference type="Pfam" id="PF01381">
    <property type="entry name" value="HTH_3"/>
    <property type="match status" value="1"/>
</dbReference>
<sequence>MQSTTNRDTSFGNLLKHWRNQRSFSQLDLAVASEVSQRHISFLESGRAKPSRDMILQLATVLDVPLRYQNMMLTSAGFAPIYSESDLSASEIEPIRKALDFILRQQEPYPALVMDRYWNLIQSNTAAQRLINWLVPTQQLQNLLDSNGKFNLMRFMFHPQGLKPFIANWEEIANHLIQRVYRETLAEGCSQDSINLFQELQTYPDIPRLWQISHTCTWQVPLLTLQFVKNGLSLSFFSTIATLGTPHDITLQELRIESLFPADEVTEENLQKIAVSCNDNHQSILVIIDD</sequence>
<proteinExistence type="predicted"/>
<organism evidence="2 3">
    <name type="scientific">Trichormus variabilis NIES-23</name>
    <dbReference type="NCBI Taxonomy" id="1973479"/>
    <lineage>
        <taxon>Bacteria</taxon>
        <taxon>Bacillati</taxon>
        <taxon>Cyanobacteriota</taxon>
        <taxon>Cyanophyceae</taxon>
        <taxon>Nostocales</taxon>
        <taxon>Nostocaceae</taxon>
        <taxon>Trichormus</taxon>
    </lineage>
</organism>
<dbReference type="Proteomes" id="UP000217507">
    <property type="component" value="Chromosome"/>
</dbReference>
<dbReference type="Gene3D" id="3.30.450.180">
    <property type="match status" value="1"/>
</dbReference>
<gene>
    <name evidence="2" type="ORF">NIES23_51930</name>
</gene>
<dbReference type="PANTHER" id="PTHR35010">
    <property type="entry name" value="BLL4672 PROTEIN-RELATED"/>
    <property type="match status" value="1"/>
</dbReference>
<dbReference type="PANTHER" id="PTHR35010:SF4">
    <property type="entry name" value="BLL5781 PROTEIN"/>
    <property type="match status" value="1"/>
</dbReference>
<dbReference type="CDD" id="cd00093">
    <property type="entry name" value="HTH_XRE"/>
    <property type="match status" value="1"/>
</dbReference>
<dbReference type="GO" id="GO:0003677">
    <property type="term" value="F:DNA binding"/>
    <property type="evidence" value="ECO:0007669"/>
    <property type="project" value="InterPro"/>
</dbReference>
<dbReference type="PROSITE" id="PS50943">
    <property type="entry name" value="HTH_CROC1"/>
    <property type="match status" value="1"/>
</dbReference>
<dbReference type="Pfam" id="PF17765">
    <property type="entry name" value="MLTR_LBD"/>
    <property type="match status" value="1"/>
</dbReference>
<dbReference type="EMBL" id="AP018216">
    <property type="protein sequence ID" value="BAY72368.1"/>
    <property type="molecule type" value="Genomic_DNA"/>
</dbReference>
<evidence type="ECO:0000313" key="3">
    <source>
        <dbReference type="Proteomes" id="UP000217507"/>
    </source>
</evidence>
<dbReference type="Gene3D" id="1.10.260.40">
    <property type="entry name" value="lambda repressor-like DNA-binding domains"/>
    <property type="match status" value="1"/>
</dbReference>
<dbReference type="InterPro" id="IPR001387">
    <property type="entry name" value="Cro/C1-type_HTH"/>
</dbReference>
<evidence type="ECO:0000259" key="1">
    <source>
        <dbReference type="PROSITE" id="PS50943"/>
    </source>
</evidence>
<dbReference type="AlphaFoldDB" id="A0A1Z4KTW2"/>
<dbReference type="InterPro" id="IPR010982">
    <property type="entry name" value="Lambda_DNA-bd_dom_sf"/>
</dbReference>
<reference evidence="2 3" key="1">
    <citation type="submission" date="2017-06" db="EMBL/GenBank/DDBJ databases">
        <title>Genome sequencing of cyanobaciteial culture collection at National Institute for Environmental Studies (NIES).</title>
        <authorList>
            <person name="Hirose Y."/>
            <person name="Shimura Y."/>
            <person name="Fujisawa T."/>
            <person name="Nakamura Y."/>
            <person name="Kawachi M."/>
        </authorList>
    </citation>
    <scope>NUCLEOTIDE SEQUENCE [LARGE SCALE GENOMIC DNA]</scope>
    <source>
        <strain evidence="2 3">NIES-23</strain>
    </source>
</reference>
<dbReference type="InterPro" id="IPR041413">
    <property type="entry name" value="MLTR_LBD"/>
</dbReference>
<dbReference type="SMART" id="SM00530">
    <property type="entry name" value="HTH_XRE"/>
    <property type="match status" value="1"/>
</dbReference>
<name>A0A1Z4KTW2_ANAVA</name>
<dbReference type="SUPFAM" id="SSF47413">
    <property type="entry name" value="lambda repressor-like DNA-binding domains"/>
    <property type="match status" value="1"/>
</dbReference>
<protein>
    <recommendedName>
        <fullName evidence="1">HTH cro/C1-type domain-containing protein</fullName>
    </recommendedName>
</protein>